<dbReference type="HAMAP" id="MF_01151">
    <property type="entry name" value="GrpE"/>
    <property type="match status" value="1"/>
</dbReference>
<keyword evidence="5" id="KW-0346">Stress response</keyword>
<feature type="region of interest" description="Disordered" evidence="7">
    <location>
        <begin position="1"/>
        <end position="43"/>
    </location>
</feature>
<dbReference type="FunFam" id="2.30.22.10:FF:000001">
    <property type="entry name" value="Protein GrpE"/>
    <property type="match status" value="1"/>
</dbReference>
<dbReference type="InterPro" id="IPR013805">
    <property type="entry name" value="GrpE_CC"/>
</dbReference>
<keyword evidence="6" id="KW-0143">Chaperone</keyword>
<evidence type="ECO:0000256" key="7">
    <source>
        <dbReference type="SAM" id="MobiDB-lite"/>
    </source>
</evidence>
<accession>A0A382QTI7</accession>
<dbReference type="Pfam" id="PF01025">
    <property type="entry name" value="GrpE"/>
    <property type="match status" value="1"/>
</dbReference>
<dbReference type="Gene3D" id="2.30.22.10">
    <property type="entry name" value="Head domain of nucleotide exchange factor GrpE"/>
    <property type="match status" value="1"/>
</dbReference>
<evidence type="ECO:0000256" key="2">
    <source>
        <dbReference type="ARBA" id="ARBA00009054"/>
    </source>
</evidence>
<protein>
    <recommendedName>
        <fullName evidence="9">Nucleotide exchange factor GrpE</fullName>
    </recommendedName>
</protein>
<dbReference type="GO" id="GO:0006457">
    <property type="term" value="P:protein folding"/>
    <property type="evidence" value="ECO:0007669"/>
    <property type="project" value="InterPro"/>
</dbReference>
<dbReference type="CDD" id="cd00446">
    <property type="entry name" value="GrpE"/>
    <property type="match status" value="1"/>
</dbReference>
<dbReference type="GO" id="GO:0005737">
    <property type="term" value="C:cytoplasm"/>
    <property type="evidence" value="ECO:0007669"/>
    <property type="project" value="UniProtKB-SubCell"/>
</dbReference>
<dbReference type="PRINTS" id="PR00773">
    <property type="entry name" value="GRPEPROTEIN"/>
</dbReference>
<sequence>KEDNIPNIQKNKTTEVKDQINKKKLDQTNKSKNKNEKDKDSELKEEIENLKEEKLRLLAEMENLRKRSERDKIDSIKYGSINLARDILSPSDNLSRAIEAIPSDEKISESINNLIDGLKMIQKEFMTILERHGVERIEAINNKFDHNYHQAMLEVEKDNCEEGIVVQEIQSGFTMHGRLLRPSMVGVSKKSENTKKNIKKD</sequence>
<keyword evidence="4" id="KW-0963">Cytoplasm</keyword>
<comment type="subcellular location">
    <subcellularLocation>
        <location evidence="1">Cytoplasm</location>
    </subcellularLocation>
</comment>
<dbReference type="InterPro" id="IPR000740">
    <property type="entry name" value="GrpE"/>
</dbReference>
<dbReference type="Gene3D" id="3.90.20.20">
    <property type="match status" value="1"/>
</dbReference>
<evidence type="ECO:0000313" key="8">
    <source>
        <dbReference type="EMBL" id="SVC88824.1"/>
    </source>
</evidence>
<evidence type="ECO:0008006" key="9">
    <source>
        <dbReference type="Google" id="ProtNLM"/>
    </source>
</evidence>
<dbReference type="GO" id="GO:0042803">
    <property type="term" value="F:protein homodimerization activity"/>
    <property type="evidence" value="ECO:0007669"/>
    <property type="project" value="InterPro"/>
</dbReference>
<dbReference type="PANTHER" id="PTHR21237">
    <property type="entry name" value="GRPE PROTEIN"/>
    <property type="match status" value="1"/>
</dbReference>
<dbReference type="GO" id="GO:0051087">
    <property type="term" value="F:protein-folding chaperone binding"/>
    <property type="evidence" value="ECO:0007669"/>
    <property type="project" value="InterPro"/>
</dbReference>
<evidence type="ECO:0000256" key="3">
    <source>
        <dbReference type="ARBA" id="ARBA00011738"/>
    </source>
</evidence>
<name>A0A382QTI7_9ZZZZ</name>
<gene>
    <name evidence="8" type="ORF">METZ01_LOCUS341678</name>
</gene>
<dbReference type="PANTHER" id="PTHR21237:SF23">
    <property type="entry name" value="GRPE PROTEIN HOMOLOG, MITOCHONDRIAL"/>
    <property type="match status" value="1"/>
</dbReference>
<dbReference type="AlphaFoldDB" id="A0A382QTI7"/>
<organism evidence="8">
    <name type="scientific">marine metagenome</name>
    <dbReference type="NCBI Taxonomy" id="408172"/>
    <lineage>
        <taxon>unclassified sequences</taxon>
        <taxon>metagenomes</taxon>
        <taxon>ecological metagenomes</taxon>
    </lineage>
</organism>
<comment type="subunit">
    <text evidence="3">Homodimer.</text>
</comment>
<dbReference type="EMBL" id="UINC01116818">
    <property type="protein sequence ID" value="SVC88824.1"/>
    <property type="molecule type" value="Genomic_DNA"/>
</dbReference>
<evidence type="ECO:0000256" key="4">
    <source>
        <dbReference type="ARBA" id="ARBA00022490"/>
    </source>
</evidence>
<dbReference type="GO" id="GO:0051082">
    <property type="term" value="F:unfolded protein binding"/>
    <property type="evidence" value="ECO:0007669"/>
    <property type="project" value="TreeGrafter"/>
</dbReference>
<comment type="similarity">
    <text evidence="2">Belongs to the GrpE family.</text>
</comment>
<dbReference type="SUPFAM" id="SSF51064">
    <property type="entry name" value="Head domain of nucleotide exchange factor GrpE"/>
    <property type="match status" value="1"/>
</dbReference>
<feature type="compositionally biased region" description="Polar residues" evidence="7">
    <location>
        <begin position="1"/>
        <end position="11"/>
    </location>
</feature>
<evidence type="ECO:0000256" key="1">
    <source>
        <dbReference type="ARBA" id="ARBA00004496"/>
    </source>
</evidence>
<evidence type="ECO:0000256" key="6">
    <source>
        <dbReference type="ARBA" id="ARBA00023186"/>
    </source>
</evidence>
<reference evidence="8" key="1">
    <citation type="submission" date="2018-05" db="EMBL/GenBank/DDBJ databases">
        <authorList>
            <person name="Lanie J.A."/>
            <person name="Ng W.-L."/>
            <person name="Kazmierczak K.M."/>
            <person name="Andrzejewski T.M."/>
            <person name="Davidsen T.M."/>
            <person name="Wayne K.J."/>
            <person name="Tettelin H."/>
            <person name="Glass J.I."/>
            <person name="Rusch D."/>
            <person name="Podicherti R."/>
            <person name="Tsui H.-C.T."/>
            <person name="Winkler M.E."/>
        </authorList>
    </citation>
    <scope>NUCLEOTIDE SEQUENCE</scope>
</reference>
<dbReference type="InterPro" id="IPR009012">
    <property type="entry name" value="GrpE_head"/>
</dbReference>
<evidence type="ECO:0000256" key="5">
    <source>
        <dbReference type="ARBA" id="ARBA00023016"/>
    </source>
</evidence>
<feature type="non-terminal residue" evidence="8">
    <location>
        <position position="1"/>
    </location>
</feature>
<dbReference type="SUPFAM" id="SSF58014">
    <property type="entry name" value="Coiled-coil domain of nucleotide exchange factor GrpE"/>
    <property type="match status" value="1"/>
</dbReference>
<feature type="compositionally biased region" description="Basic and acidic residues" evidence="7">
    <location>
        <begin position="12"/>
        <end position="43"/>
    </location>
</feature>
<proteinExistence type="inferred from homology"/>
<dbReference type="GO" id="GO:0000774">
    <property type="term" value="F:adenyl-nucleotide exchange factor activity"/>
    <property type="evidence" value="ECO:0007669"/>
    <property type="project" value="InterPro"/>
</dbReference>
<dbReference type="PROSITE" id="PS01071">
    <property type="entry name" value="GRPE"/>
    <property type="match status" value="1"/>
</dbReference>